<organism evidence="7 8">
    <name type="scientific">Neurospora intermedia</name>
    <dbReference type="NCBI Taxonomy" id="5142"/>
    <lineage>
        <taxon>Eukaryota</taxon>
        <taxon>Fungi</taxon>
        <taxon>Dikarya</taxon>
        <taxon>Ascomycota</taxon>
        <taxon>Pezizomycotina</taxon>
        <taxon>Sordariomycetes</taxon>
        <taxon>Sordariomycetidae</taxon>
        <taxon>Sordariales</taxon>
        <taxon>Sordariaceae</taxon>
        <taxon>Neurospora</taxon>
    </lineage>
</organism>
<dbReference type="Pfam" id="PF02668">
    <property type="entry name" value="TauD"/>
    <property type="match status" value="1"/>
</dbReference>
<dbReference type="GO" id="GO:0051213">
    <property type="term" value="F:dioxygenase activity"/>
    <property type="evidence" value="ECO:0007669"/>
    <property type="project" value="UniProtKB-KW"/>
</dbReference>
<dbReference type="Proteomes" id="UP001451303">
    <property type="component" value="Unassembled WGS sequence"/>
</dbReference>
<evidence type="ECO:0000313" key="7">
    <source>
        <dbReference type="EMBL" id="KAL0470923.1"/>
    </source>
</evidence>
<dbReference type="SUPFAM" id="SSF51197">
    <property type="entry name" value="Clavaminate synthase-like"/>
    <property type="match status" value="1"/>
</dbReference>
<dbReference type="InterPro" id="IPR003819">
    <property type="entry name" value="TauD/TfdA-like"/>
</dbReference>
<sequence>MSTTSPKHILKDGAPKTITIKELHPTFGAEVLGVQWGEDGVISDEQLQELRDTVHKYGFIVLRATPLTDSTHVSFSRLFASGPLDNISRFLPPGRVPRYYPHLELFDASNLSDDGRAILDPSLSPRAMLLRANSLWHSDLAYNPRRSSYSLLRAVELPPRDPETGKIEGGNTEFADSRTAWEELDAEKKKELLTKDWTGVYNAAHSRKLGAPEYFKDLDLEEGPMARHKVVQEHVESGRMNLCIGAYLWRLEDGEGKTVPGSKGIIGFLNEHVAKKRFVASVRWEQPGDLVIWDNRAVLHRAGEFKGVGKHRRDMRRTTAFDQGPTAWGLNGEGAPLPTLESITKEKGLPLTQSAAVER</sequence>
<keyword evidence="4" id="KW-0560">Oxidoreductase</keyword>
<dbReference type="PANTHER" id="PTHR43779:SF3">
    <property type="entry name" value="(3R)-3-[(CARBOXYMETHYL)AMINO]FATTY ACID OXYGENASE_DECARBOXYLASE"/>
    <property type="match status" value="1"/>
</dbReference>
<feature type="domain" description="TauD/TfdA-like" evidence="6">
    <location>
        <begin position="20"/>
        <end position="319"/>
    </location>
</feature>
<evidence type="ECO:0000259" key="6">
    <source>
        <dbReference type="Pfam" id="PF02668"/>
    </source>
</evidence>
<gene>
    <name evidence="7" type="ORF">QR685DRAFT_524962</name>
</gene>
<keyword evidence="5" id="KW-0408">Iron</keyword>
<dbReference type="InterPro" id="IPR042098">
    <property type="entry name" value="TauD-like_sf"/>
</dbReference>
<proteinExistence type="inferred from homology"/>
<evidence type="ECO:0000313" key="8">
    <source>
        <dbReference type="Proteomes" id="UP001451303"/>
    </source>
</evidence>
<dbReference type="InterPro" id="IPR051178">
    <property type="entry name" value="TfdA_dioxygenase"/>
</dbReference>
<keyword evidence="2" id="KW-0479">Metal-binding</keyword>
<keyword evidence="8" id="KW-1185">Reference proteome</keyword>
<dbReference type="Gene3D" id="3.60.130.10">
    <property type="entry name" value="Clavaminate synthase-like"/>
    <property type="match status" value="1"/>
</dbReference>
<evidence type="ECO:0000256" key="1">
    <source>
        <dbReference type="ARBA" id="ARBA00005896"/>
    </source>
</evidence>
<comment type="similarity">
    <text evidence="1">Belongs to the TfdA dioxygenase family.</text>
</comment>
<name>A0ABR3DF80_NEUIN</name>
<protein>
    <submittedName>
        <fullName evidence="7">2,4-dichlorophenoxyacetate alpha-ketoglutarate dioxygenase</fullName>
    </submittedName>
</protein>
<accession>A0ABR3DF80</accession>
<evidence type="ECO:0000256" key="5">
    <source>
        <dbReference type="ARBA" id="ARBA00023004"/>
    </source>
</evidence>
<keyword evidence="3 7" id="KW-0223">Dioxygenase</keyword>
<evidence type="ECO:0000256" key="3">
    <source>
        <dbReference type="ARBA" id="ARBA00022964"/>
    </source>
</evidence>
<reference evidence="7 8" key="1">
    <citation type="submission" date="2023-09" db="EMBL/GenBank/DDBJ databases">
        <title>Multi-omics analysis of a traditional fermented food reveals byproduct-associated fungal strains for waste-to-food upcycling.</title>
        <authorList>
            <consortium name="Lawrence Berkeley National Laboratory"/>
            <person name="Rekdal V.M."/>
            <person name="Villalobos-Escobedo J.M."/>
            <person name="Rodriguez-Valeron N."/>
            <person name="Garcia M.O."/>
            <person name="Vasquez D.P."/>
            <person name="Damayanti I."/>
            <person name="Sorensen P.M."/>
            <person name="Baidoo E.E."/>
            <person name="De Carvalho A.C."/>
            <person name="Riley R."/>
            <person name="Lipzen A."/>
            <person name="He G."/>
            <person name="Yan M."/>
            <person name="Haridas S."/>
            <person name="Daum C."/>
            <person name="Yoshinaga Y."/>
            <person name="Ng V."/>
            <person name="Grigoriev I.V."/>
            <person name="Munk R."/>
            <person name="Nuraida L."/>
            <person name="Wijaya C.H."/>
            <person name="Morales P.-C."/>
            <person name="Keasling J.D."/>
        </authorList>
    </citation>
    <scope>NUCLEOTIDE SEQUENCE [LARGE SCALE GENOMIC DNA]</scope>
    <source>
        <strain evidence="7 8">FGSC 2613</strain>
    </source>
</reference>
<dbReference type="EMBL" id="JAVLET010000004">
    <property type="protein sequence ID" value="KAL0470923.1"/>
    <property type="molecule type" value="Genomic_DNA"/>
</dbReference>
<comment type="caution">
    <text evidence="7">The sequence shown here is derived from an EMBL/GenBank/DDBJ whole genome shotgun (WGS) entry which is preliminary data.</text>
</comment>
<dbReference type="PANTHER" id="PTHR43779">
    <property type="entry name" value="DIOXYGENASE RV0097-RELATED"/>
    <property type="match status" value="1"/>
</dbReference>
<evidence type="ECO:0000256" key="4">
    <source>
        <dbReference type="ARBA" id="ARBA00023002"/>
    </source>
</evidence>
<evidence type="ECO:0000256" key="2">
    <source>
        <dbReference type="ARBA" id="ARBA00022723"/>
    </source>
</evidence>